<keyword evidence="4" id="KW-0597">Phosphoprotein</keyword>
<evidence type="ECO:0000256" key="7">
    <source>
        <dbReference type="ARBA" id="ARBA00022685"/>
    </source>
</evidence>
<dbReference type="GO" id="GO:0004714">
    <property type="term" value="F:transmembrane receptor protein tyrosine kinase activity"/>
    <property type="evidence" value="ECO:0007669"/>
    <property type="project" value="UniProtKB-EC"/>
</dbReference>
<feature type="disulfide bond" evidence="27">
    <location>
        <begin position="531"/>
        <end position="547"/>
    </location>
</feature>
<evidence type="ECO:0000256" key="30">
    <source>
        <dbReference type="PROSITE-ProRule" id="PRU10141"/>
    </source>
</evidence>
<evidence type="ECO:0000256" key="26">
    <source>
        <dbReference type="PIRSR" id="PIRSR000617-2"/>
    </source>
</evidence>
<dbReference type="GeneID" id="117351431"/>
<feature type="disulfide bond" evidence="27">
    <location>
        <begin position="130"/>
        <end position="138"/>
    </location>
</feature>
<feature type="disulfide bond" evidence="27">
    <location>
        <begin position="94"/>
        <end position="97"/>
    </location>
</feature>
<evidence type="ECO:0000256" key="4">
    <source>
        <dbReference type="ARBA" id="ARBA00022553"/>
    </source>
</evidence>
<dbReference type="RefSeq" id="XP_033782598.1">
    <property type="nucleotide sequence ID" value="XM_033926707.1"/>
</dbReference>
<feature type="compositionally biased region" description="Acidic residues" evidence="31">
    <location>
        <begin position="1363"/>
        <end position="1374"/>
    </location>
</feature>
<feature type="binding site" evidence="26">
    <location>
        <position position="1199"/>
    </location>
    <ligand>
        <name>ATP</name>
        <dbReference type="ChEBI" id="CHEBI:30616"/>
    </ligand>
</feature>
<dbReference type="SMART" id="SM00423">
    <property type="entry name" value="PSI"/>
    <property type="match status" value="1"/>
</dbReference>
<gene>
    <name evidence="37 38 39 40" type="primary">MST1R</name>
</gene>
<dbReference type="CDD" id="cd00102">
    <property type="entry name" value="IPT"/>
    <property type="match status" value="1"/>
</dbReference>
<comment type="caution">
    <text evidence="29">Lacks conserved residue(s) required for the propagation of feature annotation.</text>
</comment>
<feature type="disulfide bond" evidence="27">
    <location>
        <begin position="528"/>
        <end position="561"/>
    </location>
</feature>
<dbReference type="Pfam" id="PF01833">
    <property type="entry name" value="TIG"/>
    <property type="match status" value="3"/>
</dbReference>
<dbReference type="Gene3D" id="2.60.40.10">
    <property type="entry name" value="Immunoglobulins"/>
    <property type="match status" value="3"/>
</dbReference>
<feature type="disulfide bond" evidence="27">
    <location>
        <begin position="292"/>
        <end position="363"/>
    </location>
</feature>
<dbReference type="InterPro" id="IPR001627">
    <property type="entry name" value="Semap_dom"/>
</dbReference>
<dbReference type="Pfam" id="PF01403">
    <property type="entry name" value="Sema"/>
    <property type="match status" value="1"/>
</dbReference>
<dbReference type="GO" id="GO:0007169">
    <property type="term" value="P:cell surface receptor protein tyrosine kinase signaling pathway"/>
    <property type="evidence" value="ECO:0007669"/>
    <property type="project" value="InterPro"/>
</dbReference>
<dbReference type="InterPro" id="IPR036352">
    <property type="entry name" value="Semap_dom_sf"/>
</dbReference>
<dbReference type="SMART" id="SM00630">
    <property type="entry name" value="Sema"/>
    <property type="match status" value="1"/>
</dbReference>
<feature type="binding site" evidence="26">
    <location>
        <begin position="1075"/>
        <end position="1083"/>
    </location>
    <ligand>
        <name>ATP</name>
        <dbReference type="ChEBI" id="CHEBI:30616"/>
    </ligand>
</feature>
<feature type="domain" description="Protein kinase" evidence="34">
    <location>
        <begin position="1069"/>
        <end position="1333"/>
    </location>
</feature>
<evidence type="ECO:0000256" key="3">
    <source>
        <dbReference type="ARBA" id="ARBA00011902"/>
    </source>
</evidence>
<dbReference type="FunFam" id="2.60.40.10:FF:000213">
    <property type="entry name" value="Hepatocyte growth factor receptor"/>
    <property type="match status" value="1"/>
</dbReference>
<evidence type="ECO:0000256" key="32">
    <source>
        <dbReference type="SAM" id="Phobius"/>
    </source>
</evidence>
<dbReference type="InterPro" id="IPR000719">
    <property type="entry name" value="Prot_kinase_dom"/>
</dbReference>
<dbReference type="PROSITE" id="PS51004">
    <property type="entry name" value="SEMA"/>
    <property type="match status" value="1"/>
</dbReference>
<evidence type="ECO:0000256" key="20">
    <source>
        <dbReference type="ARBA" id="ARBA00023170"/>
    </source>
</evidence>
<dbReference type="InterPro" id="IPR014756">
    <property type="entry name" value="Ig_E-set"/>
</dbReference>
<dbReference type="PANTHER" id="PTHR24416">
    <property type="entry name" value="TYROSINE-PROTEIN KINASE RECEPTOR"/>
    <property type="match status" value="1"/>
</dbReference>
<evidence type="ECO:0000256" key="8">
    <source>
        <dbReference type="ARBA" id="ARBA00022692"/>
    </source>
</evidence>
<dbReference type="GO" id="GO:0009615">
    <property type="term" value="P:response to virus"/>
    <property type="evidence" value="ECO:0007669"/>
    <property type="project" value="UniProtKB-ARBA"/>
</dbReference>
<dbReference type="InterPro" id="IPR016201">
    <property type="entry name" value="PSI"/>
</dbReference>
<dbReference type="SMART" id="SM00219">
    <property type="entry name" value="TyrKc"/>
    <property type="match status" value="1"/>
</dbReference>
<feature type="disulfide bond" evidence="27">
    <location>
        <begin position="522"/>
        <end position="540"/>
    </location>
</feature>
<dbReference type="InterPro" id="IPR002909">
    <property type="entry name" value="IPT_dom"/>
</dbReference>
<evidence type="ECO:0000256" key="1">
    <source>
        <dbReference type="ARBA" id="ARBA00004479"/>
    </source>
</evidence>
<dbReference type="GO" id="GO:0005524">
    <property type="term" value="F:ATP binding"/>
    <property type="evidence" value="ECO:0007669"/>
    <property type="project" value="UniProtKB-UniRule"/>
</dbReference>
<feature type="domain" description="Sema" evidence="35">
    <location>
        <begin position="26"/>
        <end position="517"/>
    </location>
</feature>
<feature type="region of interest" description="Disordered" evidence="31">
    <location>
        <begin position="1356"/>
        <end position="1386"/>
    </location>
</feature>
<evidence type="ECO:0000313" key="39">
    <source>
        <dbReference type="RefSeq" id="XP_033782600.1"/>
    </source>
</evidence>
<accession>A0A6P8PF80</accession>
<dbReference type="SUPFAM" id="SSF103575">
    <property type="entry name" value="Plexin repeat"/>
    <property type="match status" value="1"/>
</dbReference>
<dbReference type="PIRSF" id="PIRSF000617">
    <property type="entry name" value="TyrPK_HGF-R"/>
    <property type="match status" value="1"/>
</dbReference>
<evidence type="ECO:0000256" key="17">
    <source>
        <dbReference type="ARBA" id="ARBA00023136"/>
    </source>
</evidence>
<evidence type="ECO:0000256" key="14">
    <source>
        <dbReference type="ARBA" id="ARBA00022843"/>
    </source>
</evidence>
<dbReference type="Gene3D" id="3.30.200.20">
    <property type="entry name" value="Phosphorylase Kinase, domain 1"/>
    <property type="match status" value="1"/>
</dbReference>
<evidence type="ECO:0000256" key="24">
    <source>
        <dbReference type="ARBA" id="ARBA00083775"/>
    </source>
</evidence>
<dbReference type="InterPro" id="IPR008266">
    <property type="entry name" value="Tyr_kinase_AS"/>
</dbReference>
<feature type="disulfide bond" evidence="27">
    <location>
        <begin position="100"/>
        <end position="156"/>
    </location>
</feature>
<dbReference type="Gene3D" id="2.130.10.10">
    <property type="entry name" value="YVTN repeat-like/Quinoprotein amine dehydrogenase"/>
    <property type="match status" value="1"/>
</dbReference>
<dbReference type="SUPFAM" id="SSF81296">
    <property type="entry name" value="E set domains"/>
    <property type="match status" value="3"/>
</dbReference>
<evidence type="ECO:0000313" key="37">
    <source>
        <dbReference type="RefSeq" id="XP_033782598.1"/>
    </source>
</evidence>
<comment type="subcellular location">
    <subcellularLocation>
        <location evidence="1">Membrane</location>
        <topology evidence="1">Single-pass type I membrane protein</topology>
    </subcellularLocation>
</comment>
<dbReference type="Gene3D" id="1.10.510.10">
    <property type="entry name" value="Transferase(Phosphotransferase) domain 1"/>
    <property type="match status" value="1"/>
</dbReference>
<dbReference type="InterPro" id="IPR002165">
    <property type="entry name" value="Plexin_repeat"/>
</dbReference>
<evidence type="ECO:0000256" key="29">
    <source>
        <dbReference type="PROSITE-ProRule" id="PRU00352"/>
    </source>
</evidence>
<evidence type="ECO:0000256" key="28">
    <source>
        <dbReference type="PIRSR" id="PIRSR000617-4"/>
    </source>
</evidence>
<feature type="modified residue" description="Phosphotyrosine; by autocatalysis" evidence="28">
    <location>
        <position position="1225"/>
    </location>
</feature>
<dbReference type="SUPFAM" id="SSF56112">
    <property type="entry name" value="Protein kinase-like (PK-like)"/>
    <property type="match status" value="1"/>
</dbReference>
<dbReference type="GO" id="GO:0045087">
    <property type="term" value="P:innate immune response"/>
    <property type="evidence" value="ECO:0007669"/>
    <property type="project" value="UniProtKB-KW"/>
</dbReference>
<dbReference type="Gene3D" id="3.30.1680.10">
    <property type="entry name" value="ligand-binding face of the semaphorins, domain 2"/>
    <property type="match status" value="1"/>
</dbReference>
<dbReference type="PANTHER" id="PTHR24416:SF564">
    <property type="entry name" value="MACROPHAGE-STIMULATING PROTEIN RECEPTOR"/>
    <property type="match status" value="1"/>
</dbReference>
<dbReference type="GO" id="GO:0006909">
    <property type="term" value="P:phagocytosis"/>
    <property type="evidence" value="ECO:0007669"/>
    <property type="project" value="TreeGrafter"/>
</dbReference>
<dbReference type="SUPFAM" id="SSF101912">
    <property type="entry name" value="Sema domain"/>
    <property type="match status" value="1"/>
</dbReference>
<keyword evidence="7" id="KW-0165">Cleavage on pair of basic residues</keyword>
<dbReference type="PRINTS" id="PR00109">
    <property type="entry name" value="TYRKINASE"/>
</dbReference>
<feature type="disulfide bond" evidence="27">
    <location>
        <begin position="168"/>
        <end position="171"/>
    </location>
</feature>
<dbReference type="FunFam" id="3.30.200.20:FF:000188">
    <property type="entry name" value="Hepatocyte growth factor receptor"/>
    <property type="match status" value="1"/>
</dbReference>
<feature type="signal peptide" evidence="33">
    <location>
        <begin position="1"/>
        <end position="21"/>
    </location>
</feature>
<dbReference type="GO" id="GO:0005886">
    <property type="term" value="C:plasma membrane"/>
    <property type="evidence" value="ECO:0007669"/>
    <property type="project" value="TreeGrafter"/>
</dbReference>
<evidence type="ECO:0000256" key="19">
    <source>
        <dbReference type="ARBA" id="ARBA00023157"/>
    </source>
</evidence>
<feature type="disulfide bond" evidence="27">
    <location>
        <begin position="381"/>
        <end position="404"/>
    </location>
</feature>
<feature type="transmembrane region" description="Helical" evidence="32">
    <location>
        <begin position="954"/>
        <end position="976"/>
    </location>
</feature>
<feature type="modified residue" description="Phosphotyrosine; by autocatalysis" evidence="28">
    <location>
        <position position="1347"/>
    </location>
</feature>
<dbReference type="CTD" id="4486"/>
<evidence type="ECO:0000313" key="36">
    <source>
        <dbReference type="Proteomes" id="UP000515159"/>
    </source>
</evidence>
<evidence type="ECO:0000256" key="33">
    <source>
        <dbReference type="SAM" id="SignalP"/>
    </source>
</evidence>
<dbReference type="Pfam" id="PF07714">
    <property type="entry name" value="PK_Tyr_Ser-Thr"/>
    <property type="match status" value="1"/>
</dbReference>
<feature type="compositionally biased region" description="Polar residues" evidence="31">
    <location>
        <begin position="1375"/>
        <end position="1386"/>
    </location>
</feature>
<dbReference type="KEGG" id="gsh:117351431"/>
<dbReference type="Proteomes" id="UP000515159">
    <property type="component" value="Chromosome 17"/>
</dbReference>
<evidence type="ECO:0000259" key="35">
    <source>
        <dbReference type="PROSITE" id="PS51004"/>
    </source>
</evidence>
<evidence type="ECO:0000313" key="40">
    <source>
        <dbReference type="RefSeq" id="XP_033782601.1"/>
    </source>
</evidence>
<feature type="active site" description="Proton acceptor" evidence="25">
    <location>
        <position position="1195"/>
    </location>
</feature>
<keyword evidence="17 32" id="KW-0472">Membrane</keyword>
<keyword evidence="10" id="KW-0677">Repeat</keyword>
<dbReference type="GO" id="GO:0016477">
    <property type="term" value="P:cell migration"/>
    <property type="evidence" value="ECO:0007669"/>
    <property type="project" value="TreeGrafter"/>
</dbReference>
<feature type="disulfide bond" evidence="27">
    <location>
        <begin position="543"/>
        <end position="553"/>
    </location>
</feature>
<dbReference type="InterPro" id="IPR050122">
    <property type="entry name" value="RTK"/>
</dbReference>
<dbReference type="RefSeq" id="XP_033782600.1">
    <property type="nucleotide sequence ID" value="XM_033926709.1"/>
</dbReference>
<keyword evidence="19 27" id="KW-1015">Disulfide bond</keyword>
<comment type="catalytic activity">
    <reaction evidence="22">
        <text>L-tyrosyl-[protein] + ATP = O-phospho-L-tyrosyl-[protein] + ADP + H(+)</text>
        <dbReference type="Rhea" id="RHEA:10596"/>
        <dbReference type="Rhea" id="RHEA-COMP:10136"/>
        <dbReference type="Rhea" id="RHEA-COMP:20101"/>
        <dbReference type="ChEBI" id="CHEBI:15378"/>
        <dbReference type="ChEBI" id="CHEBI:30616"/>
        <dbReference type="ChEBI" id="CHEBI:46858"/>
        <dbReference type="ChEBI" id="CHEBI:61978"/>
        <dbReference type="ChEBI" id="CHEBI:456216"/>
        <dbReference type="EC" id="2.7.10.1"/>
    </reaction>
</comment>
<keyword evidence="15" id="KW-0391">Immunity</keyword>
<dbReference type="Pfam" id="PF01437">
    <property type="entry name" value="PSI"/>
    <property type="match status" value="1"/>
</dbReference>
<dbReference type="SMART" id="SM00429">
    <property type="entry name" value="IPT"/>
    <property type="match status" value="3"/>
</dbReference>
<dbReference type="PROSITE" id="PS50011">
    <property type="entry name" value="PROTEIN_KINASE_DOM"/>
    <property type="match status" value="1"/>
</dbReference>
<dbReference type="InterPro" id="IPR011009">
    <property type="entry name" value="Kinase-like_dom_sf"/>
</dbReference>
<keyword evidence="20 37" id="KW-0675">Receptor</keyword>
<evidence type="ECO:0000256" key="27">
    <source>
        <dbReference type="PIRSR" id="PIRSR000617-3"/>
    </source>
</evidence>
<keyword evidence="18" id="KW-0829">Tyrosine-protein kinase</keyword>
<feature type="binding site" evidence="26 30">
    <location>
        <position position="1101"/>
    </location>
    <ligand>
        <name>ATP</name>
        <dbReference type="ChEBI" id="CHEBI:30616"/>
    </ligand>
</feature>
<keyword evidence="13 26" id="KW-0067">ATP-binding</keyword>
<evidence type="ECO:0000256" key="5">
    <source>
        <dbReference type="ARBA" id="ARBA00022588"/>
    </source>
</evidence>
<dbReference type="PROSITE" id="PS00107">
    <property type="entry name" value="PROTEIN_KINASE_ATP"/>
    <property type="match status" value="1"/>
</dbReference>
<evidence type="ECO:0000256" key="16">
    <source>
        <dbReference type="ARBA" id="ARBA00022989"/>
    </source>
</evidence>
<keyword evidence="14" id="KW-0832">Ubl conjugation</keyword>
<keyword evidence="9 33" id="KW-0732">Signal</keyword>
<evidence type="ECO:0000256" key="11">
    <source>
        <dbReference type="ARBA" id="ARBA00022741"/>
    </source>
</evidence>
<comment type="similarity">
    <text evidence="2">Belongs to the plexin family.</text>
</comment>
<keyword evidence="11 26" id="KW-0547">Nucleotide-binding</keyword>
<dbReference type="CDD" id="cd05058">
    <property type="entry name" value="PTKc_Met_Ron"/>
    <property type="match status" value="1"/>
</dbReference>
<name>A0A6P8PF80_GEOSA</name>
<feature type="binding site" evidence="26">
    <location>
        <begin position="1148"/>
        <end position="1151"/>
    </location>
    <ligand>
        <name>ATP</name>
        <dbReference type="ChEBI" id="CHEBI:30616"/>
    </ligand>
</feature>
<keyword evidence="36" id="KW-1185">Reference proteome</keyword>
<feature type="modified residue" description="Phosphotyrosine; by autocatalysis" evidence="28">
    <location>
        <position position="1226"/>
    </location>
</feature>
<reference evidence="37 38" key="1">
    <citation type="submission" date="2025-04" db="UniProtKB">
        <authorList>
            <consortium name="RefSeq"/>
        </authorList>
    </citation>
    <scope>IDENTIFICATION</scope>
</reference>
<evidence type="ECO:0000256" key="2">
    <source>
        <dbReference type="ARBA" id="ARBA00010297"/>
    </source>
</evidence>
<evidence type="ECO:0000313" key="38">
    <source>
        <dbReference type="RefSeq" id="XP_033782599.1"/>
    </source>
</evidence>
<evidence type="ECO:0000256" key="25">
    <source>
        <dbReference type="PIRSR" id="PIRSR000617-1"/>
    </source>
</evidence>
<keyword evidence="21" id="KW-0325">Glycoprotein</keyword>
<proteinExistence type="inferred from homology"/>
<evidence type="ECO:0000256" key="6">
    <source>
        <dbReference type="ARBA" id="ARBA00022679"/>
    </source>
</evidence>
<feature type="modified residue" description="Phosphotyrosine; by autocatalysis" evidence="28">
    <location>
        <position position="1340"/>
    </location>
</feature>
<keyword evidence="6" id="KW-0808">Transferase</keyword>
<evidence type="ECO:0000256" key="31">
    <source>
        <dbReference type="SAM" id="MobiDB-lite"/>
    </source>
</evidence>
<evidence type="ECO:0000256" key="22">
    <source>
        <dbReference type="ARBA" id="ARBA00051243"/>
    </source>
</evidence>
<dbReference type="InterPro" id="IPR020635">
    <property type="entry name" value="Tyr_kinase_cat_dom"/>
</dbReference>
<dbReference type="RefSeq" id="XP_033782601.1">
    <property type="nucleotide sequence ID" value="XM_033926710.1"/>
</dbReference>
<protein>
    <recommendedName>
        <fullName evidence="23">Macrophage-stimulating protein receptor</fullName>
        <ecNumber evidence="3">2.7.10.1</ecNumber>
    </recommendedName>
    <alternativeName>
        <fullName evidence="24">p185-Ron</fullName>
    </alternativeName>
</protein>
<dbReference type="EC" id="2.7.10.1" evidence="3"/>
<evidence type="ECO:0000256" key="10">
    <source>
        <dbReference type="ARBA" id="ARBA00022737"/>
    </source>
</evidence>
<organism evidence="36 38">
    <name type="scientific">Geotrypetes seraphini</name>
    <name type="common">Gaboon caecilian</name>
    <name type="synonym">Caecilia seraphini</name>
    <dbReference type="NCBI Taxonomy" id="260995"/>
    <lineage>
        <taxon>Eukaryota</taxon>
        <taxon>Metazoa</taxon>
        <taxon>Chordata</taxon>
        <taxon>Craniata</taxon>
        <taxon>Vertebrata</taxon>
        <taxon>Euteleostomi</taxon>
        <taxon>Amphibia</taxon>
        <taxon>Gymnophiona</taxon>
        <taxon>Geotrypetes</taxon>
    </lineage>
</organism>
<evidence type="ECO:0000256" key="15">
    <source>
        <dbReference type="ARBA" id="ARBA00022859"/>
    </source>
</evidence>
<keyword evidence="12" id="KW-0418">Kinase</keyword>
<sequence length="1386" mass="155131">MGLPLFPRLALWLGTIEAVGGSWSCPIIPWSNTLDSSVEYKLRTFTADSPIQGIVTYEDSGVVFLAVRNKLYVLNPALESVHFVVTGPAGAAECQICSSCQFGAEAQVVPVDTDSIALVLDPLEPLLYSCGSSQHGLCFFHRLDLSLEKVISESRCLCTSQQNSATDCLDCVASPLGTLITVREVGHASYFYVASTINSTIAQRYSPKSVSIRRLKASEDGFSPSFHSLTVLPPHQDSYPIHYIYTFSSKDYVYFLTVQKESVFAKSYHSRIVRLSGEEQEMRKYREMVLECRFDPKRRRRRRRQAVQYTDEIFNVVQAAHLGRAGTQLAQEININTTDLVLFGVFAISEVDSAKPQKKSALCAFPLQMINKAIDQGMDNCCSNAYEGRLSRGLHFYQANSTFCPHSVSVADQVQDTSCWNIPTFISSPYYRVDLFNGRMDHVLLTAIFVTPIHDLTIGHLGTSEGRILQVILQRTTSSMLLANFSLGQKEPVSREVSQLGQSLMFVTGNKVSEVNITGPGCRHFLTCSRCLRAPRFMRCGWCENTCTRQENCSAWNQKSCAPVITDFYPKSAPFSGNTEMIICGKNFQSQPFYGAPTNSPIDPDTHQVMIGHRRCTVIPKNSTSRSLVCKLDVDGRREASASASIAVTIMEKISLPYYINGTATCTGFTFVEPVIKSIIPAYGPLAGGTELAIRGKNLTTGISREVLLNGVLCPIIEELSESEDEIRCTTPRYSTLSKTSVALWIDGAEFPTTEPFQYRKNPTILTISPLCSTTDGTNITIQGTNLNSVYQAKVQFQDKAGYTVTKVCKEQFTAEKMVCQTPAYNMKDISEKGFGNLSVLMDGTPGLRSFTFPYYSTYEIFPFEAEGNMLHLKDTENEIEAHHRHLDLMVGCMNITMTVANWNCLPTVLKNEVTCRIPKEMTISKEGEPVKICVNDQCTYLGWVTRRSILNPVIGIVLGTIMSLLICGILVYVMLKYRQKTKKVEQLELLSHGSRSAPSYPVNPPNSDYRDSYTPNSGSMGMTFQGGSSSGDSTLPLLLTPSGFLNSLEPELLEEVKDILIPKERLILHKDRIIGKGHFGRVFHGTFIDSTEKEIHCAAKSLNRITDVEEVAEFLREGILMKSFHHAHVLSLIGIFLPEEDLPLVILPYMKHGDLRHFIRSEERNPTVKDLIGFGLQVARGMDYLAERKFVHRDLAARNCMLDESFTVKVADFGLARDVFDKEYYSIRRHKKAKLPVKWMAVESLQTQKFTTKSDVWSFGVLLWELMTRGASPYPEVDPYDITRYLFRGRRLPQPEYCPDPLYSIMLTCWSPRPENRPTFSYLISDIEHILSSLKGEHYINLNVTYVNLENNHPFPPAVQSSEDELESSEEENIQGNGASGTDSD</sequence>
<dbReference type="InterPro" id="IPR001245">
    <property type="entry name" value="Ser-Thr/Tyr_kinase_cat_dom"/>
</dbReference>
<dbReference type="InterPro" id="IPR017441">
    <property type="entry name" value="Protein_kinase_ATP_BS"/>
</dbReference>
<dbReference type="FunFam" id="2.130.10.10:FF:000194">
    <property type="entry name" value="Macrophage-stimulating 1 receptor a"/>
    <property type="match status" value="1"/>
</dbReference>
<dbReference type="InterPro" id="IPR015943">
    <property type="entry name" value="WD40/YVTN_repeat-like_dom_sf"/>
</dbReference>
<dbReference type="OrthoDB" id="9985181at2759"/>
<evidence type="ECO:0000256" key="12">
    <source>
        <dbReference type="ARBA" id="ARBA00022777"/>
    </source>
</evidence>
<dbReference type="InterPro" id="IPR016244">
    <property type="entry name" value="Tyr_kinase_HGF/MSP_rcpt"/>
</dbReference>
<feature type="chain" id="PRO_5044653920" description="Macrophage-stimulating protein receptor" evidence="33">
    <location>
        <begin position="22"/>
        <end position="1386"/>
    </location>
</feature>
<dbReference type="GO" id="GO:0007399">
    <property type="term" value="P:nervous system development"/>
    <property type="evidence" value="ECO:0007669"/>
    <property type="project" value="TreeGrafter"/>
</dbReference>
<evidence type="ECO:0000256" key="23">
    <source>
        <dbReference type="ARBA" id="ARBA00074624"/>
    </source>
</evidence>
<evidence type="ECO:0000256" key="13">
    <source>
        <dbReference type="ARBA" id="ARBA00022840"/>
    </source>
</evidence>
<dbReference type="InterPro" id="IPR013783">
    <property type="entry name" value="Ig-like_fold"/>
</dbReference>
<keyword evidence="5" id="KW-0399">Innate immunity</keyword>
<dbReference type="GO" id="GO:0043235">
    <property type="term" value="C:receptor complex"/>
    <property type="evidence" value="ECO:0007669"/>
    <property type="project" value="TreeGrafter"/>
</dbReference>
<evidence type="ECO:0000259" key="34">
    <source>
        <dbReference type="PROSITE" id="PS50011"/>
    </source>
</evidence>
<evidence type="ECO:0000256" key="9">
    <source>
        <dbReference type="ARBA" id="ARBA00022729"/>
    </source>
</evidence>
<dbReference type="FunFam" id="1.10.510.10:FF:000093">
    <property type="entry name" value="Hepatocyte growth factor receptor"/>
    <property type="match status" value="1"/>
</dbReference>
<keyword evidence="8 32" id="KW-0812">Transmembrane</keyword>
<evidence type="ECO:0000256" key="21">
    <source>
        <dbReference type="ARBA" id="ARBA00023180"/>
    </source>
</evidence>
<keyword evidence="16 32" id="KW-1133">Transmembrane helix</keyword>
<feature type="disulfide bond" evidence="27">
    <location>
        <begin position="382"/>
        <end position="419"/>
    </location>
</feature>
<dbReference type="PROSITE" id="PS00109">
    <property type="entry name" value="PROTEIN_KINASE_TYR"/>
    <property type="match status" value="1"/>
</dbReference>
<evidence type="ECO:0000256" key="18">
    <source>
        <dbReference type="ARBA" id="ARBA00023137"/>
    </source>
</evidence>
<dbReference type="FunFam" id="3.30.1680.10:FF:000006">
    <property type="entry name" value="Macrophage-stimulating 1 receptor b"/>
    <property type="match status" value="1"/>
</dbReference>
<dbReference type="RefSeq" id="XP_033782599.1">
    <property type="nucleotide sequence ID" value="XM_033926708.1"/>
</dbReference>